<dbReference type="Pfam" id="PF25876">
    <property type="entry name" value="HH_MFP_RND"/>
    <property type="match status" value="1"/>
</dbReference>
<gene>
    <name evidence="6" type="ORF">KAT72_00520</name>
</gene>
<dbReference type="Pfam" id="PF25967">
    <property type="entry name" value="RND-MFP_C"/>
    <property type="match status" value="1"/>
</dbReference>
<dbReference type="Gene3D" id="2.40.30.170">
    <property type="match status" value="1"/>
</dbReference>
<dbReference type="Gene3D" id="2.40.50.100">
    <property type="match status" value="1"/>
</dbReference>
<organism evidence="6 7">
    <name type="scientific">Aeromonas popoffii</name>
    <dbReference type="NCBI Taxonomy" id="70856"/>
    <lineage>
        <taxon>Bacteria</taxon>
        <taxon>Pseudomonadati</taxon>
        <taxon>Pseudomonadota</taxon>
        <taxon>Gammaproteobacteria</taxon>
        <taxon>Aeromonadales</taxon>
        <taxon>Aeromonadaceae</taxon>
        <taxon>Aeromonas</taxon>
    </lineage>
</organism>
<dbReference type="InterPro" id="IPR058792">
    <property type="entry name" value="Beta-barrel_RND_2"/>
</dbReference>
<feature type="domain" description="CusB-like beta-barrel" evidence="4">
    <location>
        <begin position="221"/>
        <end position="289"/>
    </location>
</feature>
<dbReference type="RefSeq" id="WP_212512395.1">
    <property type="nucleotide sequence ID" value="NZ_CAWQDX010000041.1"/>
</dbReference>
<dbReference type="InterPro" id="IPR058627">
    <property type="entry name" value="MdtA-like_C"/>
</dbReference>
<evidence type="ECO:0000259" key="3">
    <source>
        <dbReference type="Pfam" id="PF25876"/>
    </source>
</evidence>
<accession>A0ABS5GKD6</accession>
<evidence type="ECO:0000256" key="2">
    <source>
        <dbReference type="SAM" id="Coils"/>
    </source>
</evidence>
<feature type="domain" description="Multidrug resistance protein MdtA-like C-terminal permuted SH3" evidence="5">
    <location>
        <begin position="298"/>
        <end position="355"/>
    </location>
</feature>
<comment type="similarity">
    <text evidence="1">Belongs to the membrane fusion protein (MFP) (TC 8.A.1) family.</text>
</comment>
<feature type="coiled-coil region" evidence="2">
    <location>
        <begin position="103"/>
        <end position="137"/>
    </location>
</feature>
<dbReference type="InterPro" id="IPR006143">
    <property type="entry name" value="RND_pump_MFP"/>
</dbReference>
<reference evidence="6 7" key="1">
    <citation type="submission" date="2021-04" db="EMBL/GenBank/DDBJ databases">
        <title>Draft Genome of Aeromonas popoffii ID682, isolated from a natural water source in Idaho.</title>
        <authorList>
            <person name="Testerman T."/>
            <person name="Graf J."/>
        </authorList>
    </citation>
    <scope>NUCLEOTIDE SEQUENCE [LARGE SCALE GENOMIC DNA]</scope>
    <source>
        <strain evidence="6 7">ID682</strain>
    </source>
</reference>
<dbReference type="SUPFAM" id="SSF111369">
    <property type="entry name" value="HlyD-like secretion proteins"/>
    <property type="match status" value="1"/>
</dbReference>
<keyword evidence="7" id="KW-1185">Reference proteome</keyword>
<evidence type="ECO:0000256" key="1">
    <source>
        <dbReference type="ARBA" id="ARBA00009477"/>
    </source>
</evidence>
<evidence type="ECO:0000313" key="6">
    <source>
        <dbReference type="EMBL" id="MBR7627557.1"/>
    </source>
</evidence>
<dbReference type="Proteomes" id="UP000675653">
    <property type="component" value="Unassembled WGS sequence"/>
</dbReference>
<dbReference type="EMBL" id="JAGRZL010000002">
    <property type="protein sequence ID" value="MBR7627557.1"/>
    <property type="molecule type" value="Genomic_DNA"/>
</dbReference>
<evidence type="ECO:0000313" key="7">
    <source>
        <dbReference type="Proteomes" id="UP000675653"/>
    </source>
</evidence>
<dbReference type="Pfam" id="PF25954">
    <property type="entry name" value="Beta-barrel_RND_2"/>
    <property type="match status" value="1"/>
</dbReference>
<keyword evidence="2" id="KW-0175">Coiled coil</keyword>
<comment type="caution">
    <text evidence="6">The sequence shown here is derived from an EMBL/GenBank/DDBJ whole genome shotgun (WGS) entry which is preliminary data.</text>
</comment>
<dbReference type="Gene3D" id="2.40.420.20">
    <property type="match status" value="1"/>
</dbReference>
<proteinExistence type="inferred from homology"/>
<sequence>MFVNYFATRVGHLHAATAVLALASLALVTGCQREGEELQAEIRPVRVMTIESRDSNGAFSLTGTVQAQAEINLSFRIDGRMIMRTVDIGDSVKAGQLIARLDQQDEERGLQAARAQLAAARAQLLEARNNYGRMRELVAQDAVSRATYDQAEALLGTADAQVKAVKAQVDLAKNRLSYTRLLSDVAGVVTARGPEAGEVVGAGRMVVQVARDGARDAVFGVPAQIKDSAQSNSEITVFLTSDPQVTAVGKVREISPRADPVTGTFAVRIGLLNPPPAMRLGSTVTGRLKLSVASGIEVPASALTRAGGKPAVWVVDAQALTVSLRTIEVRGQDTAKVQVGAGLNPGDVVVTAGVQALRPGQKVRLLEASKS</sequence>
<protein>
    <submittedName>
        <fullName evidence="6">Efflux RND transporter periplasmic adaptor subunit</fullName>
    </submittedName>
</protein>
<evidence type="ECO:0000259" key="5">
    <source>
        <dbReference type="Pfam" id="PF25967"/>
    </source>
</evidence>
<dbReference type="NCBIfam" id="TIGR01730">
    <property type="entry name" value="RND_mfp"/>
    <property type="match status" value="1"/>
</dbReference>
<dbReference type="PANTHER" id="PTHR30469:SF38">
    <property type="entry name" value="HLYD FAMILY SECRETION PROTEIN"/>
    <property type="match status" value="1"/>
</dbReference>
<evidence type="ECO:0000259" key="4">
    <source>
        <dbReference type="Pfam" id="PF25954"/>
    </source>
</evidence>
<dbReference type="Gene3D" id="1.10.287.470">
    <property type="entry name" value="Helix hairpin bin"/>
    <property type="match status" value="1"/>
</dbReference>
<dbReference type="InterPro" id="IPR058624">
    <property type="entry name" value="MdtA-like_HH"/>
</dbReference>
<name>A0ABS5GKD6_9GAMM</name>
<dbReference type="PANTHER" id="PTHR30469">
    <property type="entry name" value="MULTIDRUG RESISTANCE PROTEIN MDTA"/>
    <property type="match status" value="1"/>
</dbReference>
<feature type="domain" description="Multidrug resistance protein MdtA-like alpha-helical hairpin" evidence="3">
    <location>
        <begin position="110"/>
        <end position="179"/>
    </location>
</feature>